<dbReference type="PANTHER" id="PTHR43343">
    <property type="entry name" value="PEPTIDASE S12"/>
    <property type="match status" value="1"/>
</dbReference>
<accession>A0A3N0V668</accession>
<dbReference type="InterPro" id="IPR043504">
    <property type="entry name" value="Peptidase_S1_PA_chymotrypsin"/>
</dbReference>
<evidence type="ECO:0000313" key="7">
    <source>
        <dbReference type="Proteomes" id="UP000275137"/>
    </source>
</evidence>
<dbReference type="PROSITE" id="PS50293">
    <property type="entry name" value="TPR_REGION"/>
    <property type="match status" value="1"/>
</dbReference>
<feature type="repeat" description="TPR" evidence="4">
    <location>
        <begin position="255"/>
        <end position="288"/>
    </location>
</feature>
<dbReference type="InterPro" id="IPR009003">
    <property type="entry name" value="Peptidase_S1_PA"/>
</dbReference>
<dbReference type="SUPFAM" id="SSF48452">
    <property type="entry name" value="TPR-like"/>
    <property type="match status" value="1"/>
</dbReference>
<dbReference type="RefSeq" id="WP_123236252.1">
    <property type="nucleotide sequence ID" value="NZ_RJVP01000001.1"/>
</dbReference>
<evidence type="ECO:0000256" key="1">
    <source>
        <dbReference type="ARBA" id="ARBA00010541"/>
    </source>
</evidence>
<dbReference type="InterPro" id="IPR019734">
    <property type="entry name" value="TPR_rpt"/>
</dbReference>
<proteinExistence type="inferred from homology"/>
<dbReference type="Gene3D" id="1.25.40.10">
    <property type="entry name" value="Tetratricopeptide repeat domain"/>
    <property type="match status" value="1"/>
</dbReference>
<evidence type="ECO:0000256" key="2">
    <source>
        <dbReference type="ARBA" id="ARBA00022670"/>
    </source>
</evidence>
<organism evidence="6 7">
    <name type="scientific">Pseudomethylobacillus aquaticus</name>
    <dbReference type="NCBI Taxonomy" id="2676064"/>
    <lineage>
        <taxon>Bacteria</taxon>
        <taxon>Pseudomonadati</taxon>
        <taxon>Pseudomonadota</taxon>
        <taxon>Betaproteobacteria</taxon>
        <taxon>Nitrosomonadales</taxon>
        <taxon>Methylophilaceae</taxon>
        <taxon>Pseudomethylobacillus</taxon>
    </lineage>
</organism>
<dbReference type="PANTHER" id="PTHR43343:SF3">
    <property type="entry name" value="PROTEASE DO-LIKE 8, CHLOROPLASTIC"/>
    <property type="match status" value="1"/>
</dbReference>
<dbReference type="PROSITE" id="PS50005">
    <property type="entry name" value="TPR"/>
    <property type="match status" value="1"/>
</dbReference>
<protein>
    <submittedName>
        <fullName evidence="6">Tetratricopeptide repeat protein</fullName>
    </submittedName>
</protein>
<comment type="caution">
    <text evidence="6">The sequence shown here is derived from an EMBL/GenBank/DDBJ whole genome shotgun (WGS) entry which is preliminary data.</text>
</comment>
<name>A0A3N0V668_9PROT</name>
<feature type="signal peptide" evidence="5">
    <location>
        <begin position="1"/>
        <end position="19"/>
    </location>
</feature>
<evidence type="ECO:0000256" key="4">
    <source>
        <dbReference type="PROSITE-ProRule" id="PRU00339"/>
    </source>
</evidence>
<keyword evidence="3" id="KW-0378">Hydrolase</keyword>
<dbReference type="Pfam" id="PF00515">
    <property type="entry name" value="TPR_1"/>
    <property type="match status" value="1"/>
</dbReference>
<dbReference type="GO" id="GO:0008233">
    <property type="term" value="F:peptidase activity"/>
    <property type="evidence" value="ECO:0007669"/>
    <property type="project" value="UniProtKB-KW"/>
</dbReference>
<dbReference type="SMART" id="SM00028">
    <property type="entry name" value="TPR"/>
    <property type="match status" value="1"/>
</dbReference>
<keyword evidence="4" id="KW-0802">TPR repeat</keyword>
<dbReference type="Pfam" id="PF13365">
    <property type="entry name" value="Trypsin_2"/>
    <property type="match status" value="1"/>
</dbReference>
<evidence type="ECO:0000313" key="6">
    <source>
        <dbReference type="EMBL" id="ROH88259.1"/>
    </source>
</evidence>
<keyword evidence="5" id="KW-0732">Signal</keyword>
<dbReference type="SUPFAM" id="SSF50494">
    <property type="entry name" value="Trypsin-like serine proteases"/>
    <property type="match status" value="1"/>
</dbReference>
<dbReference type="InterPro" id="IPR011990">
    <property type="entry name" value="TPR-like_helical_dom_sf"/>
</dbReference>
<dbReference type="Proteomes" id="UP000275137">
    <property type="component" value="Unassembled WGS sequence"/>
</dbReference>
<comment type="similarity">
    <text evidence="1">Belongs to the peptidase S1C family.</text>
</comment>
<sequence length="337" mass="36919">MRHLLILLLTFSALPTAHAYDKVKLLQSFFGTVMIRGYKPDGGMAYGSGVVVAENKVLTNCHIFRQTKQPWVSQGEDSYTVNSVQADRWHDLCLMTTAGLPVKPVELGRSADMKKGQQVVAIGHSSGVPNALTSLGSVKSLFKQQEGFIVRSTARFALGASGSGLYDGDGRLIGINTFKTTGRIAYFYAVPVEWLESLQKQPVETVFPIVGQAFWEDDEANKPFFMQVAVPEINGDWAKLEQVARAWIKAEPSNSDAWYELGNALENMSKLDEAETAYRKSIALEPLNTDSLFRIGVIASNKGDKNEVKAVNVALLKIDEDLAAEFSKTVGCKGSCE</sequence>
<keyword evidence="2" id="KW-0645">Protease</keyword>
<dbReference type="InterPro" id="IPR051201">
    <property type="entry name" value="Chloro_Bact_Ser_Proteases"/>
</dbReference>
<gene>
    <name evidence="6" type="ORF">ED236_01980</name>
</gene>
<evidence type="ECO:0000256" key="3">
    <source>
        <dbReference type="ARBA" id="ARBA00022801"/>
    </source>
</evidence>
<dbReference type="GO" id="GO:0006508">
    <property type="term" value="P:proteolysis"/>
    <property type="evidence" value="ECO:0007669"/>
    <property type="project" value="UniProtKB-KW"/>
</dbReference>
<feature type="chain" id="PRO_5018272986" evidence="5">
    <location>
        <begin position="20"/>
        <end position="337"/>
    </location>
</feature>
<dbReference type="Gene3D" id="2.40.10.10">
    <property type="entry name" value="Trypsin-like serine proteases"/>
    <property type="match status" value="2"/>
</dbReference>
<evidence type="ECO:0000256" key="5">
    <source>
        <dbReference type="SAM" id="SignalP"/>
    </source>
</evidence>
<dbReference type="AlphaFoldDB" id="A0A3N0V668"/>
<dbReference type="EMBL" id="RJVP01000001">
    <property type="protein sequence ID" value="ROH88259.1"/>
    <property type="molecule type" value="Genomic_DNA"/>
</dbReference>
<keyword evidence="7" id="KW-1185">Reference proteome</keyword>
<reference evidence="6 7" key="1">
    <citation type="submission" date="2018-10" db="EMBL/GenBank/DDBJ databases">
        <authorList>
            <person name="Chen W.-M."/>
        </authorList>
    </citation>
    <scope>NUCLEOTIDE SEQUENCE [LARGE SCALE GENOMIC DNA]</scope>
    <source>
        <strain evidence="6 7">H-5</strain>
    </source>
</reference>